<evidence type="ECO:0000313" key="1">
    <source>
        <dbReference type="EMBL" id="ADW70652.1"/>
    </source>
</evidence>
<keyword evidence="2" id="KW-1185">Reference proteome</keyword>
<dbReference type="InterPro" id="IPR052965">
    <property type="entry name" value="Pigment-catalase-like"/>
</dbReference>
<dbReference type="eggNOG" id="COG1633">
    <property type="taxonomic scope" value="Bacteria"/>
</dbReference>
<dbReference type="EMBL" id="CP002480">
    <property type="protein sequence ID" value="ADW70652.1"/>
    <property type="molecule type" value="Genomic_DNA"/>
</dbReference>
<dbReference type="AlphaFoldDB" id="E8X5M5"/>
<dbReference type="STRING" id="1198114.AciX9_3649"/>
<proteinExistence type="predicted"/>
<dbReference type="KEGG" id="acm:AciX9_3649"/>
<accession>E8X5M5</accession>
<evidence type="ECO:0000313" key="2">
    <source>
        <dbReference type="Proteomes" id="UP000000343"/>
    </source>
</evidence>
<dbReference type="PANTHER" id="PTHR31694">
    <property type="entry name" value="DESICCATION-LIKE PROTEIN"/>
    <property type="match status" value="1"/>
</dbReference>
<protein>
    <recommendedName>
        <fullName evidence="3">Ferritin-like domain-containing protein</fullName>
    </recommendedName>
</protein>
<dbReference type="HOGENOM" id="CLU_056689_1_0_0"/>
<dbReference type="PaxDb" id="1198114-AciX9_3649"/>
<dbReference type="Pfam" id="PF13668">
    <property type="entry name" value="Ferritin_2"/>
    <property type="match status" value="1"/>
</dbReference>
<gene>
    <name evidence="1" type="ordered locus">AciX9_3649</name>
</gene>
<dbReference type="PANTHER" id="PTHR31694:SF26">
    <property type="entry name" value="OS05G0151100 PROTEIN"/>
    <property type="match status" value="1"/>
</dbReference>
<evidence type="ECO:0008006" key="3">
    <source>
        <dbReference type="Google" id="ProtNLM"/>
    </source>
</evidence>
<reference evidence="2" key="1">
    <citation type="submission" date="2011-01" db="EMBL/GenBank/DDBJ databases">
        <title>Complete sequence of chromosome of Acidobacterium sp. MP5ACTX9.</title>
        <authorList>
            <consortium name="US DOE Joint Genome Institute"/>
            <person name="Lucas S."/>
            <person name="Copeland A."/>
            <person name="Lapidus A."/>
            <person name="Cheng J.-F."/>
            <person name="Goodwin L."/>
            <person name="Pitluck S."/>
            <person name="Teshima H."/>
            <person name="Detter J.C."/>
            <person name="Han C."/>
            <person name="Tapia R."/>
            <person name="Land M."/>
            <person name="Hauser L."/>
            <person name="Kyrpides N."/>
            <person name="Ivanova N."/>
            <person name="Ovchinnikova G."/>
            <person name="Pagani I."/>
            <person name="Rawat S.R."/>
            <person name="Mannisto M."/>
            <person name="Haggblom M.M."/>
            <person name="Woyke T."/>
        </authorList>
    </citation>
    <scope>NUCLEOTIDE SEQUENCE [LARGE SCALE GENOMIC DNA]</scope>
    <source>
        <strain evidence="2">MP5ACTX9</strain>
    </source>
</reference>
<dbReference type="Proteomes" id="UP000000343">
    <property type="component" value="Chromosome"/>
</dbReference>
<dbReference type="InterPro" id="IPR019546">
    <property type="entry name" value="TAT_signal_bac_arc"/>
</dbReference>
<dbReference type="NCBIfam" id="TIGR01409">
    <property type="entry name" value="TAT_signal_seq"/>
    <property type="match status" value="1"/>
</dbReference>
<sequence>MQRRARNETDKVNRLLMGYTVCGSDHFFLSRGVYAAEIVYIQRQVVTVIRVTFICTLEQRRTTVSKLEEISKRALSRRSFLAGTATAAAALTIGCNDATPVTTTPVTPTAPTAPTYTDVDILNFALNLEYLEAEFYLHAATGSGIPAADAGSGAGTVTGGAQITGLTAQQQQYVNSIAQDEYNHVKFLRSALGSAAVSRPAIDLTNSFNALAKAATVGLATPLTTFNPFANFNSFLIGGFIFEDVGVTAYHGAAGAISKTYLAPAASILAVEAYHAAILRTLIVGTSLPTTAAPQGDQTYVNIANAIATFRAAVSGGTSVSAGSETLLSSGLTFSSSTATTPTVGASSIVAADANAVAYARTFDQVLHIVYGTAATTTGTAYGVASGAFFPSGLNGNIKQTYS</sequence>
<name>E8X5M5_GRATM</name>
<organism evidence="2">
    <name type="scientific">Granulicella tundricola (strain ATCC BAA-1859 / DSM 23138 / MP5ACTX9)</name>
    <dbReference type="NCBI Taxonomy" id="1198114"/>
    <lineage>
        <taxon>Bacteria</taxon>
        <taxon>Pseudomonadati</taxon>
        <taxon>Acidobacteriota</taxon>
        <taxon>Terriglobia</taxon>
        <taxon>Terriglobales</taxon>
        <taxon>Acidobacteriaceae</taxon>
        <taxon>Granulicella</taxon>
    </lineage>
</organism>